<reference evidence="4" key="1">
    <citation type="journal article" date="2014" name="Int. J. Syst. Evol. Microbiol.">
        <title>Complete genome sequence of Corynebacterium casei LMG S-19264T (=DSM 44701T), isolated from a smear-ripened cheese.</title>
        <authorList>
            <consortium name="US DOE Joint Genome Institute (JGI-PGF)"/>
            <person name="Walter F."/>
            <person name="Albersmeier A."/>
            <person name="Kalinowski J."/>
            <person name="Ruckert C."/>
        </authorList>
    </citation>
    <scope>NUCLEOTIDE SEQUENCE</scope>
    <source>
        <strain evidence="4">KCTC 23077</strain>
    </source>
</reference>
<dbReference type="AlphaFoldDB" id="A0A918SVQ9"/>
<dbReference type="Pfam" id="PF13628">
    <property type="entry name" value="DUF4142"/>
    <property type="match status" value="1"/>
</dbReference>
<evidence type="ECO:0000313" key="5">
    <source>
        <dbReference type="Proteomes" id="UP000646426"/>
    </source>
</evidence>
<gene>
    <name evidence="4" type="ORF">GCM10007067_06160</name>
</gene>
<feature type="region of interest" description="Disordered" evidence="1">
    <location>
        <begin position="114"/>
        <end position="142"/>
    </location>
</feature>
<protein>
    <recommendedName>
        <fullName evidence="3">DUF4142 domain-containing protein</fullName>
    </recommendedName>
</protein>
<feature type="chain" id="PRO_5037319516" description="DUF4142 domain-containing protein" evidence="2">
    <location>
        <begin position="24"/>
        <end position="292"/>
    </location>
</feature>
<organism evidence="4 5">
    <name type="scientific">Cognatilysobacter bugurensis</name>
    <dbReference type="NCBI Taxonomy" id="543356"/>
    <lineage>
        <taxon>Bacteria</taxon>
        <taxon>Pseudomonadati</taxon>
        <taxon>Pseudomonadota</taxon>
        <taxon>Gammaproteobacteria</taxon>
        <taxon>Lysobacterales</taxon>
        <taxon>Lysobacteraceae</taxon>
        <taxon>Cognatilysobacter</taxon>
    </lineage>
</organism>
<evidence type="ECO:0000259" key="3">
    <source>
        <dbReference type="Pfam" id="PF13628"/>
    </source>
</evidence>
<evidence type="ECO:0000256" key="2">
    <source>
        <dbReference type="SAM" id="SignalP"/>
    </source>
</evidence>
<name>A0A918SVQ9_9GAMM</name>
<dbReference type="PROSITE" id="PS51257">
    <property type="entry name" value="PROKAR_LIPOPROTEIN"/>
    <property type="match status" value="1"/>
</dbReference>
<evidence type="ECO:0000313" key="4">
    <source>
        <dbReference type="EMBL" id="GHA72434.1"/>
    </source>
</evidence>
<feature type="signal peptide" evidence="2">
    <location>
        <begin position="1"/>
        <end position="23"/>
    </location>
</feature>
<dbReference type="RefSeq" id="WP_189453203.1">
    <property type="nucleotide sequence ID" value="NZ_BMYD01000001.1"/>
</dbReference>
<dbReference type="InterPro" id="IPR025419">
    <property type="entry name" value="DUF4142"/>
</dbReference>
<dbReference type="InterPro" id="IPR012347">
    <property type="entry name" value="Ferritin-like"/>
</dbReference>
<dbReference type="Proteomes" id="UP000646426">
    <property type="component" value="Unassembled WGS sequence"/>
</dbReference>
<proteinExistence type="predicted"/>
<evidence type="ECO:0000256" key="1">
    <source>
        <dbReference type="SAM" id="MobiDB-lite"/>
    </source>
</evidence>
<dbReference type="PANTHER" id="PTHR38593">
    <property type="entry name" value="BLR2558 PROTEIN"/>
    <property type="match status" value="1"/>
</dbReference>
<feature type="domain" description="DUF4142" evidence="3">
    <location>
        <begin position="148"/>
        <end position="285"/>
    </location>
</feature>
<accession>A0A918SVQ9</accession>
<keyword evidence="5" id="KW-1185">Reference proteome</keyword>
<sequence>MNNKTRLAVATAALMTLALGGCASTGMDAGVAAPEASADTAISGSAGSVAATGTAGAMSGATGSTGAATDSGAALSSSAMTGNTAISGSTAGTAAAGTASSGMVASGGAMAGGTMAGDTQAGASAAHSKHGGAMAGAGAPLPKASTPAEALTLVALVDQHELKLAQLTQSKQVSEPVMAYAKMMVAEHTPHLAKTRTLVDAAGGMQQKSEGAHHLMMLDQQTQQRLNGLQGDAYARAYIEHMVQSHQMGIAMLDASMSVATDASQREFMQMTKQVMQKHLEHAQKVQAQLRG</sequence>
<dbReference type="PANTHER" id="PTHR38593:SF1">
    <property type="entry name" value="BLR2558 PROTEIN"/>
    <property type="match status" value="1"/>
</dbReference>
<feature type="compositionally biased region" description="Low complexity" evidence="1">
    <location>
        <begin position="116"/>
        <end position="126"/>
    </location>
</feature>
<reference evidence="4" key="2">
    <citation type="submission" date="2020-09" db="EMBL/GenBank/DDBJ databases">
        <authorList>
            <person name="Sun Q."/>
            <person name="Kim S."/>
        </authorList>
    </citation>
    <scope>NUCLEOTIDE SEQUENCE</scope>
    <source>
        <strain evidence="4">KCTC 23077</strain>
    </source>
</reference>
<dbReference type="Gene3D" id="1.20.1260.10">
    <property type="match status" value="1"/>
</dbReference>
<comment type="caution">
    <text evidence="4">The sequence shown here is derived from an EMBL/GenBank/DDBJ whole genome shotgun (WGS) entry which is preliminary data.</text>
</comment>
<dbReference type="EMBL" id="BMYD01000001">
    <property type="protein sequence ID" value="GHA72434.1"/>
    <property type="molecule type" value="Genomic_DNA"/>
</dbReference>
<keyword evidence="2" id="KW-0732">Signal</keyword>